<keyword evidence="3" id="KW-1185">Reference proteome</keyword>
<dbReference type="AlphaFoldDB" id="A0A6G6W8F2"/>
<feature type="compositionally biased region" description="Acidic residues" evidence="1">
    <location>
        <begin position="54"/>
        <end position="77"/>
    </location>
</feature>
<feature type="compositionally biased region" description="Polar residues" evidence="1">
    <location>
        <begin position="1"/>
        <end position="10"/>
    </location>
</feature>
<reference evidence="2 3" key="1">
    <citation type="submission" date="2020-02" db="EMBL/GenBank/DDBJ databases">
        <title>Full genome sequence of Nocardioides sp. R-3366.</title>
        <authorList>
            <person name="Im W.-T."/>
        </authorList>
    </citation>
    <scope>NUCLEOTIDE SEQUENCE [LARGE SCALE GENOMIC DNA]</scope>
    <source>
        <strain evidence="2 3">R-3366</strain>
    </source>
</reference>
<dbReference type="KEGG" id="nano:G5V58_00820"/>
<evidence type="ECO:0000313" key="3">
    <source>
        <dbReference type="Proteomes" id="UP000502996"/>
    </source>
</evidence>
<dbReference type="EMBL" id="CP049257">
    <property type="protein sequence ID" value="QIG41504.1"/>
    <property type="molecule type" value="Genomic_DNA"/>
</dbReference>
<protein>
    <submittedName>
        <fullName evidence="2">Uncharacterized protein</fullName>
    </submittedName>
</protein>
<proteinExistence type="predicted"/>
<accession>A0A6G6W8F2</accession>
<dbReference type="Proteomes" id="UP000502996">
    <property type="component" value="Chromosome"/>
</dbReference>
<dbReference type="RefSeq" id="WP_165227908.1">
    <property type="nucleotide sequence ID" value="NZ_CP049257.1"/>
</dbReference>
<name>A0A6G6W8F2_9ACTN</name>
<evidence type="ECO:0000256" key="1">
    <source>
        <dbReference type="SAM" id="MobiDB-lite"/>
    </source>
</evidence>
<organism evidence="2 3">
    <name type="scientific">Nocardioides anomalus</name>
    <dbReference type="NCBI Taxonomy" id="2712223"/>
    <lineage>
        <taxon>Bacteria</taxon>
        <taxon>Bacillati</taxon>
        <taxon>Actinomycetota</taxon>
        <taxon>Actinomycetes</taxon>
        <taxon>Propionibacteriales</taxon>
        <taxon>Nocardioidaceae</taxon>
        <taxon>Nocardioides</taxon>
    </lineage>
</organism>
<sequence>MTDEQPTQTGDLGEQPEPVTEPGEPNPGGVDALPEDDENVPADLDPDHNPATDEAPEPLQEELEQGEDTGTEATESDGGEHEGSSGDEESPA</sequence>
<gene>
    <name evidence="2" type="ORF">G5V58_00820</name>
</gene>
<feature type="region of interest" description="Disordered" evidence="1">
    <location>
        <begin position="1"/>
        <end position="92"/>
    </location>
</feature>
<evidence type="ECO:0000313" key="2">
    <source>
        <dbReference type="EMBL" id="QIG41504.1"/>
    </source>
</evidence>